<dbReference type="GeneID" id="56066951"/>
<sequence length="66" mass="7772">MQSTEDCFQADRISGSNNFRDWFHFDAARPTKNKAIVLETDFKIFKRLWITPERQANALNVLKKLV</sequence>
<name>A0A7D5M4G2_9ARCH</name>
<protein>
    <submittedName>
        <fullName evidence="1">Uncharacterized protein</fullName>
    </submittedName>
</protein>
<dbReference type="AlphaFoldDB" id="A0A7D5M4G2"/>
<dbReference type="KEGG" id="nue:C5F50_02765"/>
<dbReference type="EMBL" id="CP026995">
    <property type="protein sequence ID" value="QLH06115.1"/>
    <property type="molecule type" value="Genomic_DNA"/>
</dbReference>
<gene>
    <name evidence="1" type="ORF">C5F50_02765</name>
</gene>
<accession>A0A7D5M4G2</accession>
<dbReference type="OrthoDB" id="1115at2157"/>
<evidence type="ECO:0000313" key="1">
    <source>
        <dbReference type="EMBL" id="QLH06115.1"/>
    </source>
</evidence>
<evidence type="ECO:0000313" key="2">
    <source>
        <dbReference type="Proteomes" id="UP000509478"/>
    </source>
</evidence>
<keyword evidence="2" id="KW-1185">Reference proteome</keyword>
<dbReference type="RefSeq" id="WP_179372181.1">
    <property type="nucleotide sequence ID" value="NZ_CP026995.1"/>
</dbReference>
<dbReference type="Proteomes" id="UP000509478">
    <property type="component" value="Chromosome"/>
</dbReference>
<proteinExistence type="predicted"/>
<reference evidence="1 2" key="1">
    <citation type="submission" date="2018-02" db="EMBL/GenBank/DDBJ databases">
        <title>Complete genome of Nitrosopumilus ureaphilus PS0.</title>
        <authorList>
            <person name="Qin W."/>
            <person name="Zheng Y."/>
            <person name="Stahl D.A."/>
        </authorList>
    </citation>
    <scope>NUCLEOTIDE SEQUENCE [LARGE SCALE GENOMIC DNA]</scope>
    <source>
        <strain evidence="1 2">PS0</strain>
    </source>
</reference>
<organism evidence="1 2">
    <name type="scientific">Nitrosopumilus ureiphilus</name>
    <dbReference type="NCBI Taxonomy" id="1470067"/>
    <lineage>
        <taxon>Archaea</taxon>
        <taxon>Nitrososphaerota</taxon>
        <taxon>Nitrososphaeria</taxon>
        <taxon>Nitrosopumilales</taxon>
        <taxon>Nitrosopumilaceae</taxon>
        <taxon>Nitrosopumilus</taxon>
    </lineage>
</organism>